<dbReference type="SUPFAM" id="SSF50978">
    <property type="entry name" value="WD40 repeat-like"/>
    <property type="match status" value="1"/>
</dbReference>
<proteinExistence type="predicted"/>
<dbReference type="AlphaFoldDB" id="A0A0S4JWQ7"/>
<evidence type="ECO:0008006" key="3">
    <source>
        <dbReference type="Google" id="ProtNLM"/>
    </source>
</evidence>
<protein>
    <recommendedName>
        <fullName evidence="3">Guanine nucleotide-binding protein subunit beta-like protein</fullName>
    </recommendedName>
</protein>
<keyword evidence="2" id="KW-1185">Reference proteome</keyword>
<dbReference type="Proteomes" id="UP000051952">
    <property type="component" value="Unassembled WGS sequence"/>
</dbReference>
<accession>A0A0S4JWQ7</accession>
<evidence type="ECO:0000313" key="1">
    <source>
        <dbReference type="EMBL" id="CUG93012.1"/>
    </source>
</evidence>
<reference evidence="2" key="1">
    <citation type="submission" date="2015-09" db="EMBL/GenBank/DDBJ databases">
        <authorList>
            <consortium name="Pathogen Informatics"/>
        </authorList>
    </citation>
    <scope>NUCLEOTIDE SEQUENCE [LARGE SCALE GENOMIC DNA]</scope>
    <source>
        <strain evidence="2">Lake Konstanz</strain>
    </source>
</reference>
<dbReference type="EMBL" id="CYKH01002106">
    <property type="protein sequence ID" value="CUG93012.1"/>
    <property type="molecule type" value="Genomic_DNA"/>
</dbReference>
<gene>
    <name evidence="1" type="ORF">BSAL_40260</name>
</gene>
<dbReference type="VEuPathDB" id="TriTrypDB:BSAL_40260"/>
<dbReference type="Gene3D" id="2.130.10.10">
    <property type="entry name" value="YVTN repeat-like/Quinoprotein amine dehydrogenase"/>
    <property type="match status" value="1"/>
</dbReference>
<evidence type="ECO:0000313" key="2">
    <source>
        <dbReference type="Proteomes" id="UP000051952"/>
    </source>
</evidence>
<name>A0A0S4JWQ7_BODSA</name>
<dbReference type="InterPro" id="IPR015943">
    <property type="entry name" value="WD40/YVTN_repeat-like_dom_sf"/>
</dbReference>
<sequence>MAHYLSDVTHLRLELRWSEEDGAQRGIAHTHDFTGQIRCVEVIPREAPHVEIWTGDTDGTLTVRRGLDGRPVRAVPPLGYNIFIYCLQFAKPNVWCGRSDGNIQVYDVDSFVRICEFKAHAGAVNCLDHIE</sequence>
<organism evidence="1 2">
    <name type="scientific">Bodo saltans</name>
    <name type="common">Flagellated protozoan</name>
    <dbReference type="NCBI Taxonomy" id="75058"/>
    <lineage>
        <taxon>Eukaryota</taxon>
        <taxon>Discoba</taxon>
        <taxon>Euglenozoa</taxon>
        <taxon>Kinetoplastea</taxon>
        <taxon>Metakinetoplastina</taxon>
        <taxon>Eubodonida</taxon>
        <taxon>Bodonidae</taxon>
        <taxon>Bodo</taxon>
    </lineage>
</organism>
<dbReference type="InterPro" id="IPR036322">
    <property type="entry name" value="WD40_repeat_dom_sf"/>
</dbReference>
<feature type="non-terminal residue" evidence="1">
    <location>
        <position position="131"/>
    </location>
</feature>